<dbReference type="SUPFAM" id="SSF50494">
    <property type="entry name" value="Trypsin-like serine proteases"/>
    <property type="match status" value="1"/>
</dbReference>
<feature type="transmembrane region" description="Helical" evidence="5">
    <location>
        <begin position="6"/>
        <end position="26"/>
    </location>
</feature>
<dbReference type="GO" id="GO:0004252">
    <property type="term" value="F:serine-type endopeptidase activity"/>
    <property type="evidence" value="ECO:0007669"/>
    <property type="project" value="InterPro"/>
</dbReference>
<keyword evidence="7" id="KW-1185">Reference proteome</keyword>
<keyword evidence="3 5" id="KW-1133">Transmembrane helix</keyword>
<evidence type="ECO:0000313" key="6">
    <source>
        <dbReference type="EMBL" id="OAV59161.1"/>
    </source>
</evidence>
<dbReference type="STRING" id="1837282.A6F49_14820"/>
<dbReference type="AlphaFoldDB" id="A0A1B7LVU0"/>
<comment type="subcellular location">
    <subcellularLocation>
        <location evidence="1">Membrane</location>
        <topology evidence="1">Multi-pass membrane protein</topology>
    </subcellularLocation>
</comment>
<dbReference type="GO" id="GO:0009403">
    <property type="term" value="P:toxin biosynthetic process"/>
    <property type="evidence" value="ECO:0007669"/>
    <property type="project" value="InterPro"/>
</dbReference>
<dbReference type="Proteomes" id="UP000078292">
    <property type="component" value="Unassembled WGS sequence"/>
</dbReference>
<proteinExistence type="predicted"/>
<protein>
    <recommendedName>
        <fullName evidence="8">Colicin V production protein</fullName>
    </recommendedName>
</protein>
<evidence type="ECO:0000256" key="5">
    <source>
        <dbReference type="SAM" id="Phobius"/>
    </source>
</evidence>
<dbReference type="GO" id="GO:0016020">
    <property type="term" value="C:membrane"/>
    <property type="evidence" value="ECO:0007669"/>
    <property type="project" value="UniProtKB-SubCell"/>
</dbReference>
<dbReference type="InterPro" id="IPR003825">
    <property type="entry name" value="Colicin-V_CvpA"/>
</dbReference>
<evidence type="ECO:0008006" key="8">
    <source>
        <dbReference type="Google" id="ProtNLM"/>
    </source>
</evidence>
<feature type="transmembrane region" description="Helical" evidence="5">
    <location>
        <begin position="107"/>
        <end position="128"/>
    </location>
</feature>
<reference evidence="6 7" key="1">
    <citation type="submission" date="2016-04" db="EMBL/GenBank/DDBJ databases">
        <title>First whole genome shotgun sequence of the bacterium Enteractinococcus sp. strain UASWS1574.</title>
        <authorList>
            <person name="Crovadore J."/>
            <person name="Chablais R."/>
            <person name="Lefort F."/>
        </authorList>
    </citation>
    <scope>NUCLEOTIDE SEQUENCE [LARGE SCALE GENOMIC DNA]</scope>
    <source>
        <strain evidence="6 7">UASWS1574</strain>
    </source>
</reference>
<dbReference type="InterPro" id="IPR009003">
    <property type="entry name" value="Peptidase_S1_PA"/>
</dbReference>
<dbReference type="GO" id="GO:0006508">
    <property type="term" value="P:proteolysis"/>
    <property type="evidence" value="ECO:0007669"/>
    <property type="project" value="InterPro"/>
</dbReference>
<dbReference type="InterPro" id="IPR043504">
    <property type="entry name" value="Peptidase_S1_PA_chymotrypsin"/>
</dbReference>
<evidence type="ECO:0000256" key="2">
    <source>
        <dbReference type="ARBA" id="ARBA00022692"/>
    </source>
</evidence>
<dbReference type="InterPro" id="IPR001940">
    <property type="entry name" value="Peptidase_S1C"/>
</dbReference>
<sequence length="397" mass="41648">MGRWVIIALSLLDWALIVVLIIVIIIGFRRGFWISMGTVAGAVAGVLGGLFLMPLIVQLVPAGVVRIIAMVAATAFLIWFGMAIGRKIGRRLRLHISHPVMRTVDKFLGAVANTAIAGLIISLVAFSISSVGVPGITSVLKNSRIVAFTTTLTPESARIWVADVRAAILDSSELPELDLADTADPEVEKTAIEPTNEVHETSVSSVRITGSAYECGQSQTGSGFAVTGDRVVTNAHVVAGVEAPQVESFDGQLFTGQVVAFDPDIDIAIIALPGAQLPVVEFGEALEPGEPAFVLGFPSGGPHQILGAEIQAHGPATVANIYDENAQLRDVYQLAAEVRQGNSGGALVGEDGTVAGVIFARASEADIGYAMSHDEIADVINQAPHLSQPVSTGHWLE</sequence>
<gene>
    <name evidence="6" type="ORF">A6F49_14820</name>
</gene>
<dbReference type="EMBL" id="LXEY01000022">
    <property type="protein sequence ID" value="OAV59161.1"/>
    <property type="molecule type" value="Genomic_DNA"/>
</dbReference>
<accession>A0A1B7LVU0</accession>
<evidence type="ECO:0000256" key="1">
    <source>
        <dbReference type="ARBA" id="ARBA00004141"/>
    </source>
</evidence>
<evidence type="ECO:0000313" key="7">
    <source>
        <dbReference type="Proteomes" id="UP000078292"/>
    </source>
</evidence>
<evidence type="ECO:0000256" key="4">
    <source>
        <dbReference type="ARBA" id="ARBA00023136"/>
    </source>
</evidence>
<dbReference type="Pfam" id="PF02674">
    <property type="entry name" value="Colicin_V"/>
    <property type="match status" value="1"/>
</dbReference>
<dbReference type="PANTHER" id="PTHR22939">
    <property type="entry name" value="SERINE PROTEASE FAMILY S1C HTRA-RELATED"/>
    <property type="match status" value="1"/>
</dbReference>
<dbReference type="PRINTS" id="PR00834">
    <property type="entry name" value="PROTEASES2C"/>
</dbReference>
<comment type="caution">
    <text evidence="6">The sequence shown here is derived from an EMBL/GenBank/DDBJ whole genome shotgun (WGS) entry which is preliminary data.</text>
</comment>
<name>A0A1B7LVU0_9MICC</name>
<keyword evidence="4 5" id="KW-0472">Membrane</keyword>
<keyword evidence="2 5" id="KW-0812">Transmembrane</keyword>
<feature type="transmembrane region" description="Helical" evidence="5">
    <location>
        <begin position="33"/>
        <end position="57"/>
    </location>
</feature>
<dbReference type="PANTHER" id="PTHR22939:SF129">
    <property type="entry name" value="SERINE PROTEASE HTRA2, MITOCHONDRIAL"/>
    <property type="match status" value="1"/>
</dbReference>
<dbReference type="NCBIfam" id="NF033740">
    <property type="entry name" value="MarP_fam_protase"/>
    <property type="match status" value="1"/>
</dbReference>
<dbReference type="Gene3D" id="2.40.10.10">
    <property type="entry name" value="Trypsin-like serine proteases"/>
    <property type="match status" value="2"/>
</dbReference>
<feature type="transmembrane region" description="Helical" evidence="5">
    <location>
        <begin position="63"/>
        <end position="86"/>
    </location>
</feature>
<dbReference type="InterPro" id="IPR047680">
    <property type="entry name" value="MarP-like"/>
</dbReference>
<dbReference type="Pfam" id="PF13365">
    <property type="entry name" value="Trypsin_2"/>
    <property type="match status" value="1"/>
</dbReference>
<evidence type="ECO:0000256" key="3">
    <source>
        <dbReference type="ARBA" id="ARBA00022989"/>
    </source>
</evidence>
<organism evidence="6 7">
    <name type="scientific">Enteractinococcus helveticum</name>
    <dbReference type="NCBI Taxonomy" id="1837282"/>
    <lineage>
        <taxon>Bacteria</taxon>
        <taxon>Bacillati</taxon>
        <taxon>Actinomycetota</taxon>
        <taxon>Actinomycetes</taxon>
        <taxon>Micrococcales</taxon>
        <taxon>Micrococcaceae</taxon>
    </lineage>
</organism>